<dbReference type="SUPFAM" id="SSF55073">
    <property type="entry name" value="Nucleotide cyclase"/>
    <property type="match status" value="1"/>
</dbReference>
<proteinExistence type="predicted"/>
<dbReference type="SMART" id="SM00044">
    <property type="entry name" value="CYCc"/>
    <property type="match status" value="1"/>
</dbReference>
<feature type="transmembrane region" description="Helical" evidence="1">
    <location>
        <begin position="415"/>
        <end position="434"/>
    </location>
</feature>
<dbReference type="InterPro" id="IPR001054">
    <property type="entry name" value="A/G_cyclase"/>
</dbReference>
<accession>A0A5K8A907</accession>
<gene>
    <name evidence="3" type="ORF">DSCOOX_21260</name>
</gene>
<evidence type="ECO:0000259" key="2">
    <source>
        <dbReference type="PROSITE" id="PS50125"/>
    </source>
</evidence>
<dbReference type="PROSITE" id="PS50125">
    <property type="entry name" value="GUANYLATE_CYCLASE_2"/>
    <property type="match status" value="1"/>
</dbReference>
<dbReference type="GO" id="GO:0035556">
    <property type="term" value="P:intracellular signal transduction"/>
    <property type="evidence" value="ECO:0007669"/>
    <property type="project" value="InterPro"/>
</dbReference>
<dbReference type="Pfam" id="PF00211">
    <property type="entry name" value="Guanylate_cyc"/>
    <property type="match status" value="1"/>
</dbReference>
<keyword evidence="1" id="KW-1133">Transmembrane helix</keyword>
<dbReference type="AlphaFoldDB" id="A0A5K8A907"/>
<feature type="transmembrane region" description="Helical" evidence="1">
    <location>
        <begin position="358"/>
        <end position="380"/>
    </location>
</feature>
<evidence type="ECO:0000256" key="1">
    <source>
        <dbReference type="SAM" id="Phobius"/>
    </source>
</evidence>
<dbReference type="GO" id="GO:0004016">
    <property type="term" value="F:adenylate cyclase activity"/>
    <property type="evidence" value="ECO:0007669"/>
    <property type="project" value="UniProtKB-ARBA"/>
</dbReference>
<reference evidence="3 4" key="1">
    <citation type="submission" date="2019-11" db="EMBL/GenBank/DDBJ databases">
        <title>Comparative genomics of hydrocarbon-degrading Desulfosarcina strains.</title>
        <authorList>
            <person name="Watanabe M."/>
            <person name="Kojima H."/>
            <person name="Fukui M."/>
        </authorList>
    </citation>
    <scope>NUCLEOTIDE SEQUENCE [LARGE SCALE GENOMIC DNA]</scope>
    <source>
        <strain evidence="4">oXyS1</strain>
    </source>
</reference>
<feature type="transmembrane region" description="Helical" evidence="1">
    <location>
        <begin position="12"/>
        <end position="32"/>
    </location>
</feature>
<feature type="domain" description="Guanylate cyclase" evidence="2">
    <location>
        <begin position="476"/>
        <end position="608"/>
    </location>
</feature>
<sequence length="730" mass="80341">MRLNNGRWREVLIGVAVTVVMAGVYMVQPHFLTALNQKVYDSILALTTRPNTSGVPVIVDLDEQSLARFGQWPWPRYRVAILLEKIRRLGADVVGVDIIFAEPDRTSPREIQKNLRNDLSIAVDFTGLPDALMDYDQVLANRLAAGPFVLSYKFFAEGADDLGSDCRIHPVSTAIVARAGTPQGIPLMFNPTSVVCNIPVLAEAAGASGFINIAVDSDGIYRKVPLVMKWKDAIYPNLALAVFMRTTGIDNLALKVDPHGLEALRIGPTTVPVDSRGNLLIHYRSASRVFPYYSASDVLEDNLPEGIFNGKVVFIGATAAGLKDYRATPFNAASPGVEVHATVLDNLLLGDFISRPGWVTGMEFIIVWLSGVITIVWLLWSRARWSVVGVILGGGMVWGGSILCFRNTGIFVSPLWPLITLGVCFVLLTVLKFWREESEKRFFYTAFSRYVSGTVVDELVKSRRELSLDGQEKDVSVLFCDLRGFTDLSERLAPKQVSELLRTCFTPMTRSIINSGGTMDKFIGDAIMAFWNAPLDVPVHQAAAVGTALDMLDEMKRLNVSFKQDFGITLGVGIGIHSGLVRVGNMGSEDLFDYTVIGDNVNLASRLEALTKTYGLSLLVSESVRRACGTGFVFQEVDTVRVKGKQAPVTVYTVCRDHAEGPSAKELAKWDSALDLYKKGQFAAALAALAGLRQDHRDLQLYRIYTQRCREFAARPPGENWDPVFVLNSK</sequence>
<keyword evidence="1" id="KW-0812">Transmembrane</keyword>
<organism evidence="3 4">
    <name type="scientific">Desulfosarcina ovata subsp. ovata</name>
    <dbReference type="NCBI Taxonomy" id="2752305"/>
    <lineage>
        <taxon>Bacteria</taxon>
        <taxon>Pseudomonadati</taxon>
        <taxon>Thermodesulfobacteriota</taxon>
        <taxon>Desulfobacteria</taxon>
        <taxon>Desulfobacterales</taxon>
        <taxon>Desulfosarcinaceae</taxon>
        <taxon>Desulfosarcina</taxon>
    </lineage>
</organism>
<dbReference type="InterPro" id="IPR007890">
    <property type="entry name" value="CHASE2"/>
</dbReference>
<dbReference type="InterPro" id="IPR029787">
    <property type="entry name" value="Nucleotide_cyclase"/>
</dbReference>
<keyword evidence="4" id="KW-1185">Reference proteome</keyword>
<dbReference type="PANTHER" id="PTHR43081">
    <property type="entry name" value="ADENYLATE CYCLASE, TERMINAL-DIFFERENTIATION SPECIFIC-RELATED"/>
    <property type="match status" value="1"/>
</dbReference>
<feature type="transmembrane region" description="Helical" evidence="1">
    <location>
        <begin position="387"/>
        <end position="409"/>
    </location>
</feature>
<dbReference type="CDD" id="cd07302">
    <property type="entry name" value="CHD"/>
    <property type="match status" value="1"/>
</dbReference>
<evidence type="ECO:0000313" key="3">
    <source>
        <dbReference type="EMBL" id="BBO88946.1"/>
    </source>
</evidence>
<keyword evidence="1" id="KW-0472">Membrane</keyword>
<dbReference type="Pfam" id="PF05226">
    <property type="entry name" value="CHASE2"/>
    <property type="match status" value="1"/>
</dbReference>
<dbReference type="GO" id="GO:0006171">
    <property type="term" value="P:cAMP biosynthetic process"/>
    <property type="evidence" value="ECO:0007669"/>
    <property type="project" value="TreeGrafter"/>
</dbReference>
<dbReference type="EMBL" id="AP021879">
    <property type="protein sequence ID" value="BBO88946.1"/>
    <property type="molecule type" value="Genomic_DNA"/>
</dbReference>
<dbReference type="Gene3D" id="3.30.70.1230">
    <property type="entry name" value="Nucleotide cyclase"/>
    <property type="match status" value="1"/>
</dbReference>
<dbReference type="Proteomes" id="UP000422108">
    <property type="component" value="Chromosome"/>
</dbReference>
<name>A0A5K8A907_9BACT</name>
<dbReference type="InterPro" id="IPR050697">
    <property type="entry name" value="Adenylyl/Guanylyl_Cyclase_3/4"/>
</dbReference>
<dbReference type="SMART" id="SM01080">
    <property type="entry name" value="CHASE2"/>
    <property type="match status" value="1"/>
</dbReference>
<dbReference type="RefSeq" id="WP_155310198.1">
    <property type="nucleotide sequence ID" value="NZ_AP021879.1"/>
</dbReference>
<dbReference type="PANTHER" id="PTHR43081:SF1">
    <property type="entry name" value="ADENYLATE CYCLASE, TERMINAL-DIFFERENTIATION SPECIFIC"/>
    <property type="match status" value="1"/>
</dbReference>
<protein>
    <submittedName>
        <fullName evidence="3">Guanylate cyclase</fullName>
    </submittedName>
</protein>
<evidence type="ECO:0000313" key="4">
    <source>
        <dbReference type="Proteomes" id="UP000422108"/>
    </source>
</evidence>